<feature type="compositionally biased region" description="Polar residues" evidence="2">
    <location>
        <begin position="252"/>
        <end position="263"/>
    </location>
</feature>
<feature type="compositionally biased region" description="Polar residues" evidence="2">
    <location>
        <begin position="709"/>
        <end position="724"/>
    </location>
</feature>
<feature type="compositionally biased region" description="Polar residues" evidence="2">
    <location>
        <begin position="381"/>
        <end position="394"/>
    </location>
</feature>
<feature type="compositionally biased region" description="Polar residues" evidence="2">
    <location>
        <begin position="158"/>
        <end position="180"/>
    </location>
</feature>
<name>A0A9P5KSJ9_GEOCN</name>
<feature type="region of interest" description="Disordered" evidence="2">
    <location>
        <begin position="146"/>
        <end position="203"/>
    </location>
</feature>
<keyword evidence="1" id="KW-0175">Coiled coil</keyword>
<evidence type="ECO:0000256" key="2">
    <source>
        <dbReference type="SAM" id="MobiDB-lite"/>
    </source>
</evidence>
<feature type="compositionally biased region" description="Low complexity" evidence="2">
    <location>
        <begin position="358"/>
        <end position="380"/>
    </location>
</feature>
<comment type="caution">
    <text evidence="3">The sequence shown here is derived from an EMBL/GenBank/DDBJ whole genome shotgun (WGS) entry which is preliminary data.</text>
</comment>
<reference evidence="3" key="1">
    <citation type="journal article" date="2020" name="Front. Microbiol.">
        <title>Phenotypic and Genetic Characterization of the Cheese Ripening Yeast Geotrichum candidum.</title>
        <authorList>
            <person name="Perkins V."/>
            <person name="Vignola S."/>
            <person name="Lessard M.H."/>
            <person name="Plante P.L."/>
            <person name="Corbeil J."/>
            <person name="Dugat-Bony E."/>
            <person name="Frenette M."/>
            <person name="Labrie S."/>
        </authorList>
    </citation>
    <scope>NUCLEOTIDE SEQUENCE</scope>
    <source>
        <strain evidence="3">LMA-70</strain>
    </source>
</reference>
<accession>A0A9P5KSJ9</accession>
<feature type="region of interest" description="Disordered" evidence="2">
    <location>
        <begin position="1"/>
        <end position="106"/>
    </location>
</feature>
<feature type="compositionally biased region" description="Low complexity" evidence="2">
    <location>
        <begin position="282"/>
        <end position="296"/>
    </location>
</feature>
<feature type="compositionally biased region" description="Polar residues" evidence="2">
    <location>
        <begin position="52"/>
        <end position="76"/>
    </location>
</feature>
<evidence type="ECO:0000313" key="4">
    <source>
        <dbReference type="Proteomes" id="UP000750522"/>
    </source>
</evidence>
<organism evidence="3 4">
    <name type="scientific">Geotrichum candidum</name>
    <name type="common">Oospora lactis</name>
    <name type="synonym">Dipodascus geotrichum</name>
    <dbReference type="NCBI Taxonomy" id="1173061"/>
    <lineage>
        <taxon>Eukaryota</taxon>
        <taxon>Fungi</taxon>
        <taxon>Dikarya</taxon>
        <taxon>Ascomycota</taxon>
        <taxon>Saccharomycotina</taxon>
        <taxon>Dipodascomycetes</taxon>
        <taxon>Dipodascales</taxon>
        <taxon>Dipodascaceae</taxon>
        <taxon>Geotrichum</taxon>
    </lineage>
</organism>
<dbReference type="AlphaFoldDB" id="A0A9P5KSJ9"/>
<feature type="region of interest" description="Disordered" evidence="2">
    <location>
        <begin position="215"/>
        <end position="418"/>
    </location>
</feature>
<gene>
    <name evidence="3" type="ORF">DV451_004186</name>
</gene>
<dbReference type="EMBL" id="QQZK01000112">
    <property type="protein sequence ID" value="KAF5096596.1"/>
    <property type="molecule type" value="Genomic_DNA"/>
</dbReference>
<feature type="coiled-coil region" evidence="1">
    <location>
        <begin position="593"/>
        <end position="638"/>
    </location>
</feature>
<evidence type="ECO:0000313" key="3">
    <source>
        <dbReference type="EMBL" id="KAF5096596.1"/>
    </source>
</evidence>
<feature type="compositionally biased region" description="Polar residues" evidence="2">
    <location>
        <begin position="641"/>
        <end position="676"/>
    </location>
</feature>
<sequence length="724" mass="79981">MTSSFNPGGMPRARRQLFDDHLILEEPDLSQIQQPTHVPDYDQGYNNFHAPPQQQQNKASLSSTYVSRPASSNDNRMSFGIPPPSSNDNRMSFGIPPSSSNSKSSFFGFKKKARDDFDEDEGEAIDYSGSFNTEANISMHQLGSLRDRDRYPSGLGDTPTSAGQNNGERTMSLRSMSNFDTAPIIPTFTTDPKSSKSQAKNYRQNLTNSRRQMLMSEGNPMPLNGNFQQSYPPTDRSPPMQNAPIDPGQGRSGSSLGYQGSQFRHNEYSGRTMSLGGGGYMRGPPVVNGNGPPMGRKFVPKQYGAEGPSGPPGSLPVDRTTPMNYGGRPPMNGSQPAPMNQYPPQGPGYNVNPGYAMRSRSNSKSNSPNSSSNNISRNQSGQTLPTTADNSPKQNPVPDNAITKSEVAGFSSNNPTHKDLVKRNMDLLDEVRLVTSELADSIRSEFDLPEFSKLELETADMNKDNLMMNRQERVTLLVSMQEKLDTERRQRLVAEEILETAYSNSTFKSAYDAIELERRAALSEQKLQNALVTNKIMATKMDRLRNKLSELGVSLDDSDQFDDDTLGKVTDVDTKLAVENPGQGTSLSSAERIKTVEAERDALREALRALRERKDQELKESTQCINQLELKLQQEKNNSVTNNADNYRTMPNSSPLIDSSFLTRDSPSPLSQSQIQKGDYSPNPAEWAPEGFNPYNNTRNAAPVDPNLSLPQGRNEQLSRPVNA</sequence>
<feature type="compositionally biased region" description="Polar residues" evidence="2">
    <location>
        <begin position="187"/>
        <end position="203"/>
    </location>
</feature>
<feature type="region of interest" description="Disordered" evidence="2">
    <location>
        <begin position="641"/>
        <end position="724"/>
    </location>
</feature>
<reference evidence="3" key="2">
    <citation type="submission" date="2020-01" db="EMBL/GenBank/DDBJ databases">
        <authorList>
            <person name="Perkins V."/>
            <person name="Lessard M.-H."/>
            <person name="Dugat-Bony E."/>
            <person name="Frenette M."/>
            <person name="Labrie S."/>
        </authorList>
    </citation>
    <scope>NUCLEOTIDE SEQUENCE</scope>
    <source>
        <strain evidence="3">LMA-70</strain>
    </source>
</reference>
<feature type="compositionally biased region" description="Low complexity" evidence="2">
    <location>
        <begin position="92"/>
        <end position="106"/>
    </location>
</feature>
<proteinExistence type="predicted"/>
<evidence type="ECO:0000256" key="1">
    <source>
        <dbReference type="SAM" id="Coils"/>
    </source>
</evidence>
<protein>
    <submittedName>
        <fullName evidence="3">Uncharacterized protein</fullName>
    </submittedName>
</protein>
<dbReference type="Proteomes" id="UP000750522">
    <property type="component" value="Unassembled WGS sequence"/>
</dbReference>